<keyword evidence="1" id="KW-0812">Transmembrane</keyword>
<evidence type="ECO:0000313" key="2">
    <source>
        <dbReference type="EMBL" id="GAA0172332.1"/>
    </source>
</evidence>
<comment type="caution">
    <text evidence="2">The sequence shown here is derived from an EMBL/GenBank/DDBJ whole genome shotgun (WGS) entry which is preliminary data.</text>
</comment>
<feature type="transmembrane region" description="Helical" evidence="1">
    <location>
        <begin position="12"/>
        <end position="32"/>
    </location>
</feature>
<protein>
    <submittedName>
        <fullName evidence="2">Uncharacterized protein</fullName>
    </submittedName>
</protein>
<sequence length="110" mass="12956">MNVLEDVNVLLSVIICWFILDTTIEEAYCNFLRESRRKVRFFLMVKKIPLEDTWLLALLVIVIPSVSTYVTNTLSLDEELRIWKSIPFKKVVSRLDRVILKNRGREVLCL</sequence>
<keyword evidence="1" id="KW-0472">Membrane</keyword>
<evidence type="ECO:0000256" key="1">
    <source>
        <dbReference type="SAM" id="Phobius"/>
    </source>
</evidence>
<keyword evidence="3" id="KW-1185">Reference proteome</keyword>
<accession>A0AAV3RDA6</accession>
<proteinExistence type="predicted"/>
<organism evidence="2 3">
    <name type="scientific">Lithospermum erythrorhizon</name>
    <name type="common">Purple gromwell</name>
    <name type="synonym">Lithospermum officinale var. erythrorhizon</name>
    <dbReference type="NCBI Taxonomy" id="34254"/>
    <lineage>
        <taxon>Eukaryota</taxon>
        <taxon>Viridiplantae</taxon>
        <taxon>Streptophyta</taxon>
        <taxon>Embryophyta</taxon>
        <taxon>Tracheophyta</taxon>
        <taxon>Spermatophyta</taxon>
        <taxon>Magnoliopsida</taxon>
        <taxon>eudicotyledons</taxon>
        <taxon>Gunneridae</taxon>
        <taxon>Pentapetalae</taxon>
        <taxon>asterids</taxon>
        <taxon>lamiids</taxon>
        <taxon>Boraginales</taxon>
        <taxon>Boraginaceae</taxon>
        <taxon>Boraginoideae</taxon>
        <taxon>Lithospermeae</taxon>
        <taxon>Lithospermum</taxon>
    </lineage>
</organism>
<reference evidence="2 3" key="1">
    <citation type="submission" date="2024-01" db="EMBL/GenBank/DDBJ databases">
        <title>The complete chloroplast genome sequence of Lithospermum erythrorhizon: insights into the phylogenetic relationship among Boraginaceae species and the maternal lineages of purple gromwells.</title>
        <authorList>
            <person name="Okada T."/>
            <person name="Watanabe K."/>
        </authorList>
    </citation>
    <scope>NUCLEOTIDE SEQUENCE [LARGE SCALE GENOMIC DNA]</scope>
</reference>
<gene>
    <name evidence="2" type="ORF">LIER_26179</name>
</gene>
<keyword evidence="1" id="KW-1133">Transmembrane helix</keyword>
<feature type="transmembrane region" description="Helical" evidence="1">
    <location>
        <begin position="53"/>
        <end position="71"/>
    </location>
</feature>
<name>A0AAV3RDA6_LITER</name>
<dbReference type="AlphaFoldDB" id="A0AAV3RDA6"/>
<evidence type="ECO:0000313" key="3">
    <source>
        <dbReference type="Proteomes" id="UP001454036"/>
    </source>
</evidence>
<dbReference type="EMBL" id="BAABME010008074">
    <property type="protein sequence ID" value="GAA0172332.1"/>
    <property type="molecule type" value="Genomic_DNA"/>
</dbReference>
<dbReference type="Proteomes" id="UP001454036">
    <property type="component" value="Unassembled WGS sequence"/>
</dbReference>